<reference evidence="1" key="1">
    <citation type="journal article" date="2021" name="Proc. Natl. Acad. Sci. U.S.A.">
        <title>A Catalog of Tens of Thousands of Viruses from Human Metagenomes Reveals Hidden Associations with Chronic Diseases.</title>
        <authorList>
            <person name="Tisza M.J."/>
            <person name="Buck C.B."/>
        </authorList>
    </citation>
    <scope>NUCLEOTIDE SEQUENCE</scope>
    <source>
        <strain evidence="1">CtLIM9</strain>
    </source>
</reference>
<organism evidence="1">
    <name type="scientific">Myoviridae sp. ctLIM9</name>
    <dbReference type="NCBI Taxonomy" id="2827678"/>
    <lineage>
        <taxon>Viruses</taxon>
        <taxon>Duplodnaviria</taxon>
        <taxon>Heunggongvirae</taxon>
        <taxon>Uroviricota</taxon>
        <taxon>Caudoviricetes</taxon>
    </lineage>
</organism>
<protein>
    <submittedName>
        <fullName evidence="1">Uncharacterized protein</fullName>
    </submittedName>
</protein>
<sequence>MVCTYIGQRVNLYEVVAPHRDTVADEWEKSVGYVRGSNISVRGY</sequence>
<evidence type="ECO:0000313" key="1">
    <source>
        <dbReference type="EMBL" id="DAF58472.1"/>
    </source>
</evidence>
<name>A0A8S5T5S6_9CAUD</name>
<accession>A0A8S5T5S6</accession>
<proteinExistence type="predicted"/>
<dbReference type="EMBL" id="BK032753">
    <property type="protein sequence ID" value="DAF58472.1"/>
    <property type="molecule type" value="Genomic_DNA"/>
</dbReference>